<dbReference type="Proteomes" id="UP001432027">
    <property type="component" value="Unassembled WGS sequence"/>
</dbReference>
<gene>
    <name evidence="2" type="ORF">PENTCL1PPCAC_10547</name>
</gene>
<reference evidence="2" key="1">
    <citation type="submission" date="2023-10" db="EMBL/GenBank/DDBJ databases">
        <title>Genome assembly of Pristionchus species.</title>
        <authorList>
            <person name="Yoshida K."/>
            <person name="Sommer R.J."/>
        </authorList>
    </citation>
    <scope>NUCLEOTIDE SEQUENCE</scope>
    <source>
        <strain evidence="2">RS0144</strain>
    </source>
</reference>
<accession>A0AAV5T075</accession>
<proteinExistence type="predicted"/>
<comment type="caution">
    <text evidence="2">The sequence shown here is derived from an EMBL/GenBank/DDBJ whole genome shotgun (WGS) entry which is preliminary data.</text>
</comment>
<evidence type="ECO:0000256" key="1">
    <source>
        <dbReference type="SAM" id="MobiDB-lite"/>
    </source>
</evidence>
<sequence>MSFAVRQHLFGDYIPNETRSANGDDRGKSIGGGGIQNWPFPEEPTTDKVWHADVNNDLDIIW</sequence>
<name>A0AAV5T075_9BILA</name>
<dbReference type="AlphaFoldDB" id="A0AAV5T075"/>
<organism evidence="2 3">
    <name type="scientific">Pristionchus entomophagus</name>
    <dbReference type="NCBI Taxonomy" id="358040"/>
    <lineage>
        <taxon>Eukaryota</taxon>
        <taxon>Metazoa</taxon>
        <taxon>Ecdysozoa</taxon>
        <taxon>Nematoda</taxon>
        <taxon>Chromadorea</taxon>
        <taxon>Rhabditida</taxon>
        <taxon>Rhabditina</taxon>
        <taxon>Diplogasteromorpha</taxon>
        <taxon>Diplogasteroidea</taxon>
        <taxon>Neodiplogasteridae</taxon>
        <taxon>Pristionchus</taxon>
    </lineage>
</organism>
<keyword evidence="3" id="KW-1185">Reference proteome</keyword>
<evidence type="ECO:0000313" key="2">
    <source>
        <dbReference type="EMBL" id="GMS88372.1"/>
    </source>
</evidence>
<dbReference type="EMBL" id="BTSX01000003">
    <property type="protein sequence ID" value="GMS88372.1"/>
    <property type="molecule type" value="Genomic_DNA"/>
</dbReference>
<feature type="region of interest" description="Disordered" evidence="1">
    <location>
        <begin position="14"/>
        <end position="48"/>
    </location>
</feature>
<protein>
    <submittedName>
        <fullName evidence="2">Uncharacterized protein</fullName>
    </submittedName>
</protein>
<evidence type="ECO:0000313" key="3">
    <source>
        <dbReference type="Proteomes" id="UP001432027"/>
    </source>
</evidence>